<dbReference type="PANTHER" id="PTHR10956:SF0">
    <property type="entry name" value="60S RIBOSOMAL PROTEIN L31"/>
    <property type="match status" value="1"/>
</dbReference>
<evidence type="ECO:0000313" key="5">
    <source>
        <dbReference type="Proteomes" id="UP001301350"/>
    </source>
</evidence>
<organism evidence="4 5">
    <name type="scientific">Cyanidium caldarium</name>
    <name type="common">Red alga</name>
    <dbReference type="NCBI Taxonomy" id="2771"/>
    <lineage>
        <taxon>Eukaryota</taxon>
        <taxon>Rhodophyta</taxon>
        <taxon>Bangiophyceae</taxon>
        <taxon>Cyanidiales</taxon>
        <taxon>Cyanidiaceae</taxon>
        <taxon>Cyanidium</taxon>
    </lineage>
</organism>
<proteinExistence type="inferred from homology"/>
<dbReference type="PANTHER" id="PTHR10956">
    <property type="entry name" value="60S RIBOSOMAL PROTEIN L31"/>
    <property type="match status" value="1"/>
</dbReference>
<dbReference type="InterPro" id="IPR023621">
    <property type="entry name" value="Ribosomal_eL31_dom_sf"/>
</dbReference>
<dbReference type="AlphaFoldDB" id="A0AAV9ITH4"/>
<dbReference type="Pfam" id="PF01198">
    <property type="entry name" value="Ribosomal_L31e"/>
    <property type="match status" value="1"/>
</dbReference>
<evidence type="ECO:0000313" key="4">
    <source>
        <dbReference type="EMBL" id="KAK4535589.1"/>
    </source>
</evidence>
<dbReference type="GO" id="GO:0022625">
    <property type="term" value="C:cytosolic large ribosomal subunit"/>
    <property type="evidence" value="ECO:0007669"/>
    <property type="project" value="TreeGrafter"/>
</dbReference>
<name>A0AAV9ITH4_CYACA</name>
<dbReference type="FunFam" id="3.10.440.10:FF:000001">
    <property type="entry name" value="60S ribosomal protein L31"/>
    <property type="match status" value="1"/>
</dbReference>
<evidence type="ECO:0008006" key="6">
    <source>
        <dbReference type="Google" id="ProtNLM"/>
    </source>
</evidence>
<dbReference type="Proteomes" id="UP001301350">
    <property type="component" value="Unassembled WGS sequence"/>
</dbReference>
<dbReference type="CDD" id="cd00463">
    <property type="entry name" value="Ribosomal_L31e"/>
    <property type="match status" value="1"/>
</dbReference>
<dbReference type="SUPFAM" id="SSF54575">
    <property type="entry name" value="Ribosomal protein L31e"/>
    <property type="match status" value="1"/>
</dbReference>
<dbReference type="EMBL" id="JANCYW010000005">
    <property type="protein sequence ID" value="KAK4535589.1"/>
    <property type="molecule type" value="Genomic_DNA"/>
</dbReference>
<evidence type="ECO:0000256" key="3">
    <source>
        <dbReference type="ARBA" id="ARBA00023274"/>
    </source>
</evidence>
<dbReference type="InterPro" id="IPR000054">
    <property type="entry name" value="Ribosomal_eL31"/>
</dbReference>
<dbReference type="GO" id="GO:0003735">
    <property type="term" value="F:structural constituent of ribosome"/>
    <property type="evidence" value="ECO:0007669"/>
    <property type="project" value="InterPro"/>
</dbReference>
<reference evidence="4 5" key="1">
    <citation type="submission" date="2022-07" db="EMBL/GenBank/DDBJ databases">
        <title>Genome-wide signatures of adaptation to extreme environments.</title>
        <authorList>
            <person name="Cho C.H."/>
            <person name="Yoon H.S."/>
        </authorList>
    </citation>
    <scope>NUCLEOTIDE SEQUENCE [LARGE SCALE GENOMIC DNA]</scope>
    <source>
        <strain evidence="4 5">DBV 063 E5</strain>
    </source>
</reference>
<sequence>MVKSTRVAASAAEKSAVTREYTIKLHKHLSRVGFKRRAPRAIKAVREFARRAMGTPDVRITEPVNKEIWKRGIRGTPFRIRVRLLRKRNDAEKAKEPMYTEVELVPVSSFKGLLTVKVD</sequence>
<evidence type="ECO:0000256" key="1">
    <source>
        <dbReference type="ARBA" id="ARBA00010808"/>
    </source>
</evidence>
<dbReference type="SMART" id="SM01380">
    <property type="entry name" value="Ribosomal_L31e"/>
    <property type="match status" value="1"/>
</dbReference>
<comment type="caution">
    <text evidence="4">The sequence shown here is derived from an EMBL/GenBank/DDBJ whole genome shotgun (WGS) entry which is preliminary data.</text>
</comment>
<accession>A0AAV9ITH4</accession>
<comment type="similarity">
    <text evidence="1">Belongs to the eukaryotic ribosomal protein eL31 family.</text>
</comment>
<dbReference type="GO" id="GO:0002181">
    <property type="term" value="P:cytoplasmic translation"/>
    <property type="evidence" value="ECO:0007669"/>
    <property type="project" value="TreeGrafter"/>
</dbReference>
<gene>
    <name evidence="4" type="ORF">CDCA_CDCA05G1614</name>
</gene>
<keyword evidence="2" id="KW-0689">Ribosomal protein</keyword>
<keyword evidence="5" id="KW-1185">Reference proteome</keyword>
<protein>
    <recommendedName>
        <fullName evidence="6">60S ribosomal protein L31</fullName>
    </recommendedName>
</protein>
<evidence type="ECO:0000256" key="2">
    <source>
        <dbReference type="ARBA" id="ARBA00022980"/>
    </source>
</evidence>
<keyword evidence="3" id="KW-0687">Ribonucleoprotein</keyword>
<dbReference type="Gene3D" id="3.10.440.10">
    <property type="match status" value="1"/>
</dbReference>